<organism evidence="3 4">
    <name type="scientific">Microbispora corallina</name>
    <dbReference type="NCBI Taxonomy" id="83302"/>
    <lineage>
        <taxon>Bacteria</taxon>
        <taxon>Bacillati</taxon>
        <taxon>Actinomycetota</taxon>
        <taxon>Actinomycetes</taxon>
        <taxon>Streptosporangiales</taxon>
        <taxon>Streptosporangiaceae</taxon>
        <taxon>Microbispora</taxon>
    </lineage>
</organism>
<dbReference type="EMBL" id="BOOC01000006">
    <property type="protein sequence ID" value="GIH39086.1"/>
    <property type="molecule type" value="Genomic_DNA"/>
</dbReference>
<dbReference type="InterPro" id="IPR001387">
    <property type="entry name" value="Cro/C1-type_HTH"/>
</dbReference>
<feature type="region of interest" description="Disordered" evidence="1">
    <location>
        <begin position="330"/>
        <end position="388"/>
    </location>
</feature>
<evidence type="ECO:0000313" key="3">
    <source>
        <dbReference type="EMBL" id="GIH39086.1"/>
    </source>
</evidence>
<dbReference type="SUPFAM" id="SSF47413">
    <property type="entry name" value="lambda repressor-like DNA-binding domains"/>
    <property type="match status" value="1"/>
</dbReference>
<dbReference type="Proteomes" id="UP000603904">
    <property type="component" value="Unassembled WGS sequence"/>
</dbReference>
<feature type="domain" description="HTH cro/C1-type" evidence="2">
    <location>
        <begin position="13"/>
        <end position="82"/>
    </location>
</feature>
<comment type="caution">
    <text evidence="3">The sequence shown here is derived from an EMBL/GenBank/DDBJ whole genome shotgun (WGS) entry which is preliminary data.</text>
</comment>
<reference evidence="3 4" key="1">
    <citation type="submission" date="2021-01" db="EMBL/GenBank/DDBJ databases">
        <title>Whole genome shotgun sequence of Microbispora corallina NBRC 16416.</title>
        <authorList>
            <person name="Komaki H."/>
            <person name="Tamura T."/>
        </authorList>
    </citation>
    <scope>NUCLEOTIDE SEQUENCE [LARGE SCALE GENOMIC DNA]</scope>
    <source>
        <strain evidence="3 4">NBRC 16416</strain>
    </source>
</reference>
<proteinExistence type="predicted"/>
<keyword evidence="4" id="KW-1185">Reference proteome</keyword>
<feature type="compositionally biased region" description="Basic and acidic residues" evidence="1">
    <location>
        <begin position="363"/>
        <end position="377"/>
    </location>
</feature>
<dbReference type="SMART" id="SM00530">
    <property type="entry name" value="HTH_XRE"/>
    <property type="match status" value="1"/>
</dbReference>
<sequence>MITIDIPLWAARLRALRESRVWSRSDLAARLRGAASEDERDRLPSLTAFADTVRRWESGERRPGDAETDLLCRAFGLPERDLFAGERSGTTLWHHLTRIPLVPGLVAEDEEERAGRAIERPERADEATVRYFQTLVDACLLADRPPSGLAAALRPVFAAIEGFRRDARPAVRRSLLAFASRQAELISRLEHEAGNAPGAREWSDRAIGEARECADSLLETYTLVQRAGLVDATGPREAVEVAVSARERGRITAGMAAASRRYEARGHAIAGEDDLCHRCLEESAWPPVPGEREEDERYRLDLPAEPEAVLCAGCLVDLGHAGGAVEILEQRGGPGLGEEPSGVRRAEPKPGPGRAEEALGGPERGRPWQSRPERAEEIGGPERGGLERGAAVGGRVSFEPGYAAAFTIARMAHAYAEAHERDRAATLAREALDLARRAGAARALRELAALHLPPDPAARRRVLL</sequence>
<evidence type="ECO:0000259" key="2">
    <source>
        <dbReference type="PROSITE" id="PS50943"/>
    </source>
</evidence>
<dbReference type="Gene3D" id="1.10.260.40">
    <property type="entry name" value="lambda repressor-like DNA-binding domains"/>
    <property type="match status" value="1"/>
</dbReference>
<name>A0ABQ4FW92_9ACTN</name>
<evidence type="ECO:0000256" key="1">
    <source>
        <dbReference type="SAM" id="MobiDB-lite"/>
    </source>
</evidence>
<dbReference type="CDD" id="cd00093">
    <property type="entry name" value="HTH_XRE"/>
    <property type="match status" value="1"/>
</dbReference>
<evidence type="ECO:0000313" key="4">
    <source>
        <dbReference type="Proteomes" id="UP000603904"/>
    </source>
</evidence>
<gene>
    <name evidence="3" type="ORF">Mco01_20860</name>
</gene>
<dbReference type="InterPro" id="IPR010982">
    <property type="entry name" value="Lambda_DNA-bd_dom_sf"/>
</dbReference>
<dbReference type="RefSeq" id="WP_204056661.1">
    <property type="nucleotide sequence ID" value="NZ_BAAAGP010000016.1"/>
</dbReference>
<accession>A0ABQ4FW92</accession>
<dbReference type="PROSITE" id="PS50943">
    <property type="entry name" value="HTH_CROC1"/>
    <property type="match status" value="1"/>
</dbReference>
<protein>
    <recommendedName>
        <fullName evidence="2">HTH cro/C1-type domain-containing protein</fullName>
    </recommendedName>
</protein>